<dbReference type="GO" id="GO:0044689">
    <property type="term" value="F:7,8-didemethyl-8-hydroxy-5-deazariboflavin synthase activity"/>
    <property type="evidence" value="ECO:0007669"/>
    <property type="project" value="TreeGrafter"/>
</dbReference>
<evidence type="ECO:0000256" key="1">
    <source>
        <dbReference type="ARBA" id="ARBA00022485"/>
    </source>
</evidence>
<keyword evidence="4 6" id="KW-0408">Iron</keyword>
<evidence type="ECO:0000256" key="7">
    <source>
        <dbReference type="PIRSR" id="PIRSR004762-2"/>
    </source>
</evidence>
<dbReference type="Pfam" id="PF04055">
    <property type="entry name" value="Radical_SAM"/>
    <property type="match status" value="1"/>
</dbReference>
<dbReference type="NCBIfam" id="TIGR00423">
    <property type="entry name" value="CofH family radical SAM protein"/>
    <property type="match status" value="1"/>
</dbReference>
<sequence length="405" mass="45534">MTGWTSTMVLAGSDPDWKSNLSDILSQKQWSQELSPIVDKLKSGERLNFEDGLKLFHHKDLFELGMLATSSKKSRFGDNVFFNSNVHINQTNVCVLSCKFCAFSRTKRSKDAYSLSVEQYLSELEKYASRIDEVHSVGGLHPDWDVEYYCELFSSIKERFPSISIKALTAVEIKHLCKTSNLPIGELFRRLINSGLGSLPGGGAEILNDEIRDKICYGKETSKEYIDIHREAHKAGIPSNCTMLFGTIENLSDRINHMIQLRDLADETSLFQCFVPYPFLPDSTRLPEAQLSTANETLRTIAVSRLMLDNIPHIKAYRMNIGDNLAELALNFGADDVDGTVGRESIMHLAGATSSLDYDKYQLGKLIADAGCIPIIRDTKYENFSPYIIKSPQRPRRLKVINSEG</sequence>
<dbReference type="PANTHER" id="PTHR43076">
    <property type="entry name" value="FO SYNTHASE (COFH)"/>
    <property type="match status" value="1"/>
</dbReference>
<dbReference type="AlphaFoldDB" id="A0A1B1TCX8"/>
<dbReference type="Pfam" id="PF19288">
    <property type="entry name" value="CofH_C"/>
    <property type="match status" value="1"/>
</dbReference>
<evidence type="ECO:0000256" key="2">
    <source>
        <dbReference type="ARBA" id="ARBA00022691"/>
    </source>
</evidence>
<dbReference type="InterPro" id="IPR020050">
    <property type="entry name" value="FO_synthase_su2"/>
</dbReference>
<reference evidence="9" key="1">
    <citation type="submission" date="2014-11" db="EMBL/GenBank/DDBJ databases">
        <authorList>
            <person name="Zhu J."/>
            <person name="Qi W."/>
            <person name="Song R."/>
        </authorList>
    </citation>
    <scope>NUCLEOTIDE SEQUENCE</scope>
</reference>
<dbReference type="Gene3D" id="3.20.20.70">
    <property type="entry name" value="Aldolase class I"/>
    <property type="match status" value="1"/>
</dbReference>
<comment type="cofactor">
    <cofactor evidence="6">
        <name>[4Fe-4S] cluster</name>
        <dbReference type="ChEBI" id="CHEBI:49883"/>
    </cofactor>
    <text evidence="6">Binds 1 [4Fe-4S] cluster. The cluster is coordinated with 3 cysteines and an exchangeable S-adenosyl-L-methionine.</text>
</comment>
<feature type="binding site" evidence="7">
    <location>
        <position position="205"/>
    </location>
    <ligand>
        <name>S-adenosyl-L-methionine</name>
        <dbReference type="ChEBI" id="CHEBI:59789"/>
    </ligand>
</feature>
<feature type="binding site" evidence="6">
    <location>
        <position position="101"/>
    </location>
    <ligand>
        <name>[4Fe-4S] cluster</name>
        <dbReference type="ChEBI" id="CHEBI:49883"/>
        <note>4Fe-4S-S-AdoMet</note>
    </ligand>
</feature>
<feature type="domain" description="Radical SAM core" evidence="8">
    <location>
        <begin position="80"/>
        <end position="312"/>
    </location>
</feature>
<dbReference type="PROSITE" id="PS51918">
    <property type="entry name" value="RADICAL_SAM"/>
    <property type="match status" value="1"/>
</dbReference>
<dbReference type="GO" id="GO:0046872">
    <property type="term" value="F:metal ion binding"/>
    <property type="evidence" value="ECO:0007669"/>
    <property type="project" value="UniProtKB-KW"/>
</dbReference>
<dbReference type="PIRSF" id="PIRSF004762">
    <property type="entry name" value="CHP00423"/>
    <property type="match status" value="1"/>
</dbReference>
<dbReference type="InterPro" id="IPR006638">
    <property type="entry name" value="Elp3/MiaA/NifB-like_rSAM"/>
</dbReference>
<dbReference type="SFLD" id="SFLDF00343">
    <property type="entry name" value="aminofutalosine_synthase_(mqnE"/>
    <property type="match status" value="1"/>
</dbReference>
<dbReference type="SFLD" id="SFLDG01064">
    <property type="entry name" value="F420__menaquinone_cofactor_bio"/>
    <property type="match status" value="1"/>
</dbReference>
<dbReference type="SFLD" id="SFLDG01389">
    <property type="entry name" value="menaquinone_synthsis_involved"/>
    <property type="match status" value="1"/>
</dbReference>
<evidence type="ECO:0000259" key="8">
    <source>
        <dbReference type="PROSITE" id="PS51918"/>
    </source>
</evidence>
<dbReference type="GO" id="GO:0051539">
    <property type="term" value="F:4 iron, 4 sulfur cluster binding"/>
    <property type="evidence" value="ECO:0007669"/>
    <property type="project" value="UniProtKB-KW"/>
</dbReference>
<dbReference type="InterPro" id="IPR058240">
    <property type="entry name" value="rSAM_sf"/>
</dbReference>
<dbReference type="InterPro" id="IPR045567">
    <property type="entry name" value="CofH/MnqC-like_C"/>
</dbReference>
<evidence type="ECO:0000256" key="6">
    <source>
        <dbReference type="PIRSR" id="PIRSR004762-1"/>
    </source>
</evidence>
<organism evidence="9">
    <name type="scientific">uncultured Poseidoniia archaeon</name>
    <dbReference type="NCBI Taxonomy" id="1697135"/>
    <lineage>
        <taxon>Archaea</taxon>
        <taxon>Methanobacteriati</taxon>
        <taxon>Thermoplasmatota</taxon>
        <taxon>Candidatus Poseidoniia</taxon>
        <taxon>environmental samples</taxon>
    </lineage>
</organism>
<evidence type="ECO:0000256" key="3">
    <source>
        <dbReference type="ARBA" id="ARBA00022723"/>
    </source>
</evidence>
<feature type="binding site" evidence="6">
    <location>
        <position position="98"/>
    </location>
    <ligand>
        <name>[4Fe-4S] cluster</name>
        <dbReference type="ChEBI" id="CHEBI:49883"/>
        <note>4Fe-4S-S-AdoMet</note>
    </ligand>
</feature>
<reference evidence="9" key="2">
    <citation type="journal article" date="2015" name="ISME J.">
        <title>A new class of marine Euryarchaeota group II from the Mediterranean deep chlorophyll maximum.</title>
        <authorList>
            <person name="Martin-Cuadrado A.B."/>
            <person name="Garcia-Heredia I."/>
            <person name="Molto A.G."/>
            <person name="Lopez-Ubeda R."/>
            <person name="Kimes N."/>
            <person name="Lopez-Garcia P."/>
            <person name="Moreira D."/>
            <person name="Rodriguez-Valera F."/>
        </authorList>
    </citation>
    <scope>NUCLEOTIDE SEQUENCE</scope>
</reference>
<keyword evidence="1 6" id="KW-0004">4Fe-4S</keyword>
<proteinExistence type="predicted"/>
<name>A0A1B1TCX8_9ARCH</name>
<evidence type="ECO:0000256" key="4">
    <source>
        <dbReference type="ARBA" id="ARBA00023004"/>
    </source>
</evidence>
<evidence type="ECO:0000313" key="9">
    <source>
        <dbReference type="EMBL" id="ANV80121.1"/>
    </source>
</evidence>
<feature type="binding site" evidence="7">
    <location>
        <position position="100"/>
    </location>
    <ligand>
        <name>S-adenosyl-L-methionine</name>
        <dbReference type="ChEBI" id="CHEBI:59789"/>
    </ligand>
</feature>
<dbReference type="SUPFAM" id="SSF102114">
    <property type="entry name" value="Radical SAM enzymes"/>
    <property type="match status" value="1"/>
</dbReference>
<dbReference type="InterPro" id="IPR034405">
    <property type="entry name" value="F420"/>
</dbReference>
<dbReference type="InterPro" id="IPR007197">
    <property type="entry name" value="rSAM"/>
</dbReference>
<dbReference type="EMBL" id="KP211874">
    <property type="protein sequence ID" value="ANV80121.1"/>
    <property type="molecule type" value="Genomic_DNA"/>
</dbReference>
<dbReference type="SMART" id="SM00729">
    <property type="entry name" value="Elp3"/>
    <property type="match status" value="1"/>
</dbReference>
<keyword evidence="2 6" id="KW-0949">S-adenosyl-L-methionine</keyword>
<keyword evidence="5 6" id="KW-0411">Iron-sulfur</keyword>
<evidence type="ECO:0000256" key="5">
    <source>
        <dbReference type="ARBA" id="ARBA00023014"/>
    </source>
</evidence>
<dbReference type="GO" id="GO:0016765">
    <property type="term" value="F:transferase activity, transferring alkyl or aryl (other than methyl) groups"/>
    <property type="evidence" value="ECO:0007669"/>
    <property type="project" value="InterPro"/>
</dbReference>
<keyword evidence="3" id="KW-0479">Metal-binding</keyword>
<dbReference type="CDD" id="cd01335">
    <property type="entry name" value="Radical_SAM"/>
    <property type="match status" value="1"/>
</dbReference>
<dbReference type="PANTHER" id="PTHR43076:SF7">
    <property type="entry name" value="AMINODEOXYFUTALOSINE SYNTHASE"/>
    <property type="match status" value="1"/>
</dbReference>
<accession>A0A1B1TCX8</accession>
<dbReference type="InterPro" id="IPR013785">
    <property type="entry name" value="Aldolase_TIM"/>
</dbReference>
<feature type="binding site" evidence="6">
    <location>
        <position position="94"/>
    </location>
    <ligand>
        <name>[4Fe-4S] cluster</name>
        <dbReference type="ChEBI" id="CHEBI:49883"/>
        <note>4Fe-4S-S-AdoMet</note>
    </ligand>
</feature>
<dbReference type="SFLD" id="SFLDS00029">
    <property type="entry name" value="Radical_SAM"/>
    <property type="match status" value="1"/>
</dbReference>
<protein>
    <submittedName>
        <fullName evidence="9">Putative menaquinone biosynthesis protein, SCO4494 family</fullName>
    </submittedName>
</protein>